<dbReference type="eggNOG" id="KOG1215">
    <property type="taxonomic scope" value="Eukaryota"/>
</dbReference>
<dbReference type="SMART" id="SM00135">
    <property type="entry name" value="LY"/>
    <property type="match status" value="5"/>
</dbReference>
<name>A7S8T0_NEMVE</name>
<accession>A7S8T0</accession>
<dbReference type="AlphaFoldDB" id="A7S8T0"/>
<feature type="repeat" description="LDL-receptor class B" evidence="6">
    <location>
        <begin position="41"/>
        <end position="87"/>
    </location>
</feature>
<dbReference type="PROSITE" id="PS51120">
    <property type="entry name" value="LDLRB"/>
    <property type="match status" value="4"/>
</dbReference>
<keyword evidence="8" id="KW-1185">Reference proteome</keyword>
<dbReference type="HOGENOM" id="CLU_008163_5_0_1"/>
<proteinExistence type="predicted"/>
<keyword evidence="5" id="KW-0325">Glycoprotein</keyword>
<dbReference type="OMA" id="HMGTEHI"/>
<dbReference type="InterPro" id="IPR000033">
    <property type="entry name" value="LDLR_classB_rpt"/>
</dbReference>
<sequence length="262" mass="29565">PFIIFSNTVDIRHINLDGTGYGYIVRGLINVVGLDFDVKSGYIYWSDVTTKKIQRVHIHQGLDSSKIEDFVMSNLGIPEDLALDWKGRRLFWTDPGLGTISVIGLDGTGRRALIGTSGKPRAVLVDPLDDKLYWTEWGQDARITRARLSDGSGKEVLVSTGLVWPNGLAMDYVDKKIYWADASTDMVEKCDLDGENRLTLIDHTKVYHPYSLTLFRDRLYWTDWQQHTIEHCDKLSGGGRVSLSGGMTRPSALHVYHPERQP</sequence>
<dbReference type="Pfam" id="PF00058">
    <property type="entry name" value="Ldl_recept_b"/>
    <property type="match status" value="3"/>
</dbReference>
<feature type="non-terminal residue" evidence="7">
    <location>
        <position position="1"/>
    </location>
</feature>
<feature type="repeat" description="LDL-receptor class B" evidence="6">
    <location>
        <begin position="88"/>
        <end position="129"/>
    </location>
</feature>
<gene>
    <name evidence="7" type="ORF">NEMVEDRAFT_v1g25796</name>
</gene>
<feature type="non-terminal residue" evidence="7">
    <location>
        <position position="262"/>
    </location>
</feature>
<dbReference type="InterPro" id="IPR011042">
    <property type="entry name" value="6-blade_b-propeller_TolB-like"/>
</dbReference>
<dbReference type="STRING" id="45351.A7S8T0"/>
<dbReference type="Proteomes" id="UP000001593">
    <property type="component" value="Unassembled WGS sequence"/>
</dbReference>
<evidence type="ECO:0000256" key="3">
    <source>
        <dbReference type="ARBA" id="ARBA00022737"/>
    </source>
</evidence>
<evidence type="ECO:0000256" key="2">
    <source>
        <dbReference type="ARBA" id="ARBA00022729"/>
    </source>
</evidence>
<keyword evidence="3" id="KW-0677">Repeat</keyword>
<keyword evidence="1" id="KW-0245">EGF-like domain</keyword>
<dbReference type="InterPro" id="IPR050778">
    <property type="entry name" value="Cueball_EGF_LRP_Nidogen"/>
</dbReference>
<keyword evidence="2" id="KW-0732">Signal</keyword>
<evidence type="ECO:0000256" key="6">
    <source>
        <dbReference type="PROSITE-ProRule" id="PRU00461"/>
    </source>
</evidence>
<evidence type="ECO:0000256" key="5">
    <source>
        <dbReference type="ARBA" id="ARBA00023180"/>
    </source>
</evidence>
<evidence type="ECO:0000256" key="4">
    <source>
        <dbReference type="ARBA" id="ARBA00023157"/>
    </source>
</evidence>
<keyword evidence="4" id="KW-1015">Disulfide bond</keyword>
<dbReference type="EMBL" id="DS469599">
    <property type="protein sequence ID" value="EDO39881.1"/>
    <property type="molecule type" value="Genomic_DNA"/>
</dbReference>
<dbReference type="PANTHER" id="PTHR46513:SF13">
    <property type="entry name" value="EGF-LIKE DOMAIN-CONTAINING PROTEIN"/>
    <property type="match status" value="1"/>
</dbReference>
<feature type="repeat" description="LDL-receptor class B" evidence="6">
    <location>
        <begin position="130"/>
        <end position="174"/>
    </location>
</feature>
<reference evidence="7 8" key="1">
    <citation type="journal article" date="2007" name="Science">
        <title>Sea anemone genome reveals ancestral eumetazoan gene repertoire and genomic organization.</title>
        <authorList>
            <person name="Putnam N.H."/>
            <person name="Srivastava M."/>
            <person name="Hellsten U."/>
            <person name="Dirks B."/>
            <person name="Chapman J."/>
            <person name="Salamov A."/>
            <person name="Terry A."/>
            <person name="Shapiro H."/>
            <person name="Lindquist E."/>
            <person name="Kapitonov V.V."/>
            <person name="Jurka J."/>
            <person name="Genikhovich G."/>
            <person name="Grigoriev I.V."/>
            <person name="Lucas S.M."/>
            <person name="Steele R.E."/>
            <person name="Finnerty J.R."/>
            <person name="Technau U."/>
            <person name="Martindale M.Q."/>
            <person name="Rokhsar D.S."/>
        </authorList>
    </citation>
    <scope>NUCLEOTIDE SEQUENCE [LARGE SCALE GENOMIC DNA]</scope>
    <source>
        <strain evidence="8">CH2 X CH6</strain>
    </source>
</reference>
<dbReference type="PANTHER" id="PTHR46513">
    <property type="entry name" value="VITELLOGENIN RECEPTOR-LIKE PROTEIN-RELATED-RELATED"/>
    <property type="match status" value="1"/>
</dbReference>
<dbReference type="FunFam" id="2.120.10.30:FF:000241">
    <property type="entry name" value="Low-density lipoprotein receptor-related protein 6"/>
    <property type="match status" value="1"/>
</dbReference>
<protein>
    <submittedName>
        <fullName evidence="7">Uncharacterized protein</fullName>
    </submittedName>
</protein>
<dbReference type="InParanoid" id="A7S8T0"/>
<dbReference type="SUPFAM" id="SSF63825">
    <property type="entry name" value="YWTD domain"/>
    <property type="match status" value="1"/>
</dbReference>
<evidence type="ECO:0000313" key="8">
    <source>
        <dbReference type="Proteomes" id="UP000001593"/>
    </source>
</evidence>
<organism evidence="7 8">
    <name type="scientific">Nematostella vectensis</name>
    <name type="common">Starlet sea anemone</name>
    <dbReference type="NCBI Taxonomy" id="45351"/>
    <lineage>
        <taxon>Eukaryota</taxon>
        <taxon>Metazoa</taxon>
        <taxon>Cnidaria</taxon>
        <taxon>Anthozoa</taxon>
        <taxon>Hexacorallia</taxon>
        <taxon>Actiniaria</taxon>
        <taxon>Edwardsiidae</taxon>
        <taxon>Nematostella</taxon>
    </lineage>
</organism>
<dbReference type="Gene3D" id="2.120.10.30">
    <property type="entry name" value="TolB, C-terminal domain"/>
    <property type="match status" value="1"/>
</dbReference>
<feature type="repeat" description="LDL-receptor class B" evidence="6">
    <location>
        <begin position="175"/>
        <end position="218"/>
    </location>
</feature>
<evidence type="ECO:0000256" key="1">
    <source>
        <dbReference type="ARBA" id="ARBA00022536"/>
    </source>
</evidence>
<evidence type="ECO:0000313" key="7">
    <source>
        <dbReference type="EMBL" id="EDO39881.1"/>
    </source>
</evidence>
<dbReference type="PhylomeDB" id="A7S8T0"/>